<evidence type="ECO:0000256" key="5">
    <source>
        <dbReference type="ARBA" id="ARBA00023136"/>
    </source>
</evidence>
<keyword evidence="3 7" id="KW-0812">Transmembrane</keyword>
<feature type="domain" description="Phage shock protein PspC N-terminal" evidence="8">
    <location>
        <begin position="81"/>
        <end position="132"/>
    </location>
</feature>
<dbReference type="GO" id="GO:0005886">
    <property type="term" value="C:plasma membrane"/>
    <property type="evidence" value="ECO:0007669"/>
    <property type="project" value="UniProtKB-SubCell"/>
</dbReference>
<evidence type="ECO:0000259" key="8">
    <source>
        <dbReference type="Pfam" id="PF04024"/>
    </source>
</evidence>
<evidence type="ECO:0000256" key="7">
    <source>
        <dbReference type="SAM" id="Phobius"/>
    </source>
</evidence>
<comment type="subcellular location">
    <subcellularLocation>
        <location evidence="1">Cell membrane</location>
        <topology evidence="1">Single-pass membrane protein</topology>
    </subcellularLocation>
</comment>
<evidence type="ECO:0000256" key="6">
    <source>
        <dbReference type="SAM" id="MobiDB-lite"/>
    </source>
</evidence>
<evidence type="ECO:0000313" key="9">
    <source>
        <dbReference type="EMBL" id="QOL31883.1"/>
    </source>
</evidence>
<keyword evidence="5 7" id="KW-0472">Membrane</keyword>
<organism evidence="9 10">
    <name type="scientific">Bifidobacterium eulemuris</name>
    <dbReference type="NCBI Taxonomy" id="1765219"/>
    <lineage>
        <taxon>Bacteria</taxon>
        <taxon>Bacillati</taxon>
        <taxon>Actinomycetota</taxon>
        <taxon>Actinomycetes</taxon>
        <taxon>Bifidobacteriales</taxon>
        <taxon>Bifidobacteriaceae</taxon>
        <taxon>Bifidobacterium</taxon>
    </lineage>
</organism>
<feature type="transmembrane region" description="Helical" evidence="7">
    <location>
        <begin position="336"/>
        <end position="362"/>
    </location>
</feature>
<dbReference type="KEGG" id="beu:BE0216_04945"/>
<feature type="region of interest" description="Disordered" evidence="6">
    <location>
        <begin position="195"/>
        <end position="302"/>
    </location>
</feature>
<gene>
    <name evidence="9" type="ORF">BE0216_04945</name>
</gene>
<name>A0A7L9SNJ4_9BIFI</name>
<dbReference type="RefSeq" id="WP_094636669.1">
    <property type="nucleotide sequence ID" value="NZ_CP062938.1"/>
</dbReference>
<feature type="transmembrane region" description="Helical" evidence="7">
    <location>
        <begin position="403"/>
        <end position="424"/>
    </location>
</feature>
<evidence type="ECO:0000313" key="10">
    <source>
        <dbReference type="Proteomes" id="UP000593943"/>
    </source>
</evidence>
<feature type="compositionally biased region" description="Low complexity" evidence="6">
    <location>
        <begin position="205"/>
        <end position="232"/>
    </location>
</feature>
<reference evidence="9 10" key="1">
    <citation type="submission" date="2020-10" db="EMBL/GenBank/DDBJ databases">
        <title>Genome sequencing of Bifidobacterium eulemuris_DSMZ_100216.</title>
        <authorList>
            <person name="Kim J."/>
        </authorList>
    </citation>
    <scope>NUCLEOTIDE SEQUENCE [LARGE SCALE GENOMIC DNA]</scope>
    <source>
        <strain evidence="9 10">DSM 100216</strain>
    </source>
</reference>
<dbReference type="Pfam" id="PF04024">
    <property type="entry name" value="PspC"/>
    <property type="match status" value="1"/>
</dbReference>
<protein>
    <submittedName>
        <fullName evidence="9">PspC domain-containing protein</fullName>
    </submittedName>
</protein>
<feature type="transmembrane region" description="Helical" evidence="7">
    <location>
        <begin position="150"/>
        <end position="183"/>
    </location>
</feature>
<dbReference type="OrthoDB" id="7359894at2"/>
<feature type="transmembrane region" description="Helical" evidence="7">
    <location>
        <begin position="104"/>
        <end position="130"/>
    </location>
</feature>
<dbReference type="Proteomes" id="UP000593943">
    <property type="component" value="Chromosome"/>
</dbReference>
<keyword evidence="2" id="KW-1003">Cell membrane</keyword>
<dbReference type="InterPro" id="IPR007168">
    <property type="entry name" value="Phageshock_PspC_N"/>
</dbReference>
<dbReference type="InterPro" id="IPR052027">
    <property type="entry name" value="PspC"/>
</dbReference>
<evidence type="ECO:0000256" key="4">
    <source>
        <dbReference type="ARBA" id="ARBA00022989"/>
    </source>
</evidence>
<feature type="transmembrane region" description="Helical" evidence="7">
    <location>
        <begin position="374"/>
        <end position="394"/>
    </location>
</feature>
<dbReference type="PANTHER" id="PTHR33885:SF3">
    <property type="entry name" value="PHAGE SHOCK PROTEIN C"/>
    <property type="match status" value="1"/>
</dbReference>
<keyword evidence="10" id="KW-1185">Reference proteome</keyword>
<dbReference type="AlphaFoldDB" id="A0A7L9SNJ4"/>
<evidence type="ECO:0000256" key="2">
    <source>
        <dbReference type="ARBA" id="ARBA00022475"/>
    </source>
</evidence>
<sequence length="629" mass="66107">MNDMYGGPQPGPYHSSETNGQGGSPSQSQYAQGGQTGQSNHAGQAGYTGQYAQYGPNQSGQHRPRVDERFFVWVRSSAITRGDDRWIGGVCSGLARRLGWSPTLVRALVLASVLLFGFGAALYAIGWMLMPDDRDGRILAEELIAGRWDWSCAGAFACLALAICIPGAGWLAIALAVLALWILAQGGIRQQEGYGFAHHGPAPQTGAPGTSAPSAAAASGMGAPSGAAGTASQFTPPAAQGTAYAASGSPSTMGYGPAEPATRPMPAQSNHYEPPVQSDSPAQPQGGAAYRNQPQTAPRPAAAAYAPAQATYAVPLSVSPRPVKPRVARRKPAGPIVVLASLGLILISAALLVGGFLGPVGVDGLEQLVRYGTIWSGAVCALLGVVIVALGLIGRRTGGLHPFVWIAAFLAFCMVCLSAAYSYVYDDLRLLWARDGYEVVNLGDDVYGFDSSERQMQTLNDGVVFRGMDYDRSIANIDLTDWEERYGTHDLTTQRLDGESQTVESGCPAGQLNISATKAQVQVTIPDGCTWAWGESGDSFIHGFSALGGKYAAMTDSGMGASIGFSSGGYWVDSYGSEYQWLRDDDEIVNGVDLYINVENVTEAQVRVVYESDSTLASAASTSALTKEN</sequence>
<feature type="region of interest" description="Disordered" evidence="6">
    <location>
        <begin position="1"/>
        <end position="63"/>
    </location>
</feature>
<feature type="compositionally biased region" description="Polar residues" evidence="6">
    <location>
        <begin position="267"/>
        <end position="283"/>
    </location>
</feature>
<evidence type="ECO:0000256" key="1">
    <source>
        <dbReference type="ARBA" id="ARBA00004162"/>
    </source>
</evidence>
<dbReference type="EMBL" id="CP062938">
    <property type="protein sequence ID" value="QOL31883.1"/>
    <property type="molecule type" value="Genomic_DNA"/>
</dbReference>
<evidence type="ECO:0000256" key="3">
    <source>
        <dbReference type="ARBA" id="ARBA00022692"/>
    </source>
</evidence>
<accession>A0A7L9SNJ4</accession>
<dbReference type="PANTHER" id="PTHR33885">
    <property type="entry name" value="PHAGE SHOCK PROTEIN C"/>
    <property type="match status" value="1"/>
</dbReference>
<feature type="compositionally biased region" description="Polar residues" evidence="6">
    <location>
        <begin position="15"/>
        <end position="42"/>
    </location>
</feature>
<proteinExistence type="predicted"/>
<keyword evidence="4 7" id="KW-1133">Transmembrane helix</keyword>